<dbReference type="InterPro" id="IPR013078">
    <property type="entry name" value="His_Pase_superF_clade-1"/>
</dbReference>
<evidence type="ECO:0000256" key="1">
    <source>
        <dbReference type="ARBA" id="ARBA00022801"/>
    </source>
</evidence>
<dbReference type="PATRIC" id="fig|665004.4.peg.1763"/>
<gene>
    <name evidence="2" type="ORF">AC529_04905</name>
</gene>
<dbReference type="Gene3D" id="3.40.50.1240">
    <property type="entry name" value="Phosphoglycerate mutase-like"/>
    <property type="match status" value="1"/>
</dbReference>
<dbReference type="OrthoDB" id="280692at2"/>
<dbReference type="SUPFAM" id="SSF53254">
    <property type="entry name" value="Phosphoglycerate mutase-like"/>
    <property type="match status" value="1"/>
</dbReference>
<dbReference type="GO" id="GO:0016787">
    <property type="term" value="F:hydrolase activity"/>
    <property type="evidence" value="ECO:0007669"/>
    <property type="project" value="UniProtKB-KW"/>
</dbReference>
<organism evidence="2 3">
    <name type="scientific">Thermobifida cellulosilytica TB100</name>
    <dbReference type="NCBI Taxonomy" id="665004"/>
    <lineage>
        <taxon>Bacteria</taxon>
        <taxon>Bacillati</taxon>
        <taxon>Actinomycetota</taxon>
        <taxon>Actinomycetes</taxon>
        <taxon>Streptosporangiales</taxon>
        <taxon>Nocardiopsidaceae</taxon>
        <taxon>Thermobifida</taxon>
    </lineage>
</organism>
<evidence type="ECO:0008006" key="4">
    <source>
        <dbReference type="Google" id="ProtNLM"/>
    </source>
</evidence>
<keyword evidence="3" id="KW-1185">Reference proteome</keyword>
<dbReference type="RefSeq" id="WP_068755201.1">
    <property type="nucleotide sequence ID" value="NZ_KQ950181.1"/>
</dbReference>
<dbReference type="CDD" id="cd07067">
    <property type="entry name" value="HP_PGM_like"/>
    <property type="match status" value="1"/>
</dbReference>
<dbReference type="STRING" id="665004.AC529_04905"/>
<proteinExistence type="predicted"/>
<keyword evidence="1" id="KW-0378">Hydrolase</keyword>
<dbReference type="PANTHER" id="PTHR20935">
    <property type="entry name" value="PHOSPHOGLYCERATE MUTASE-RELATED"/>
    <property type="match status" value="1"/>
</dbReference>
<name>A0A147KKE6_THECS</name>
<dbReference type="Proteomes" id="UP000074382">
    <property type="component" value="Unassembled WGS sequence"/>
</dbReference>
<evidence type="ECO:0000313" key="2">
    <source>
        <dbReference type="EMBL" id="KUP97790.1"/>
    </source>
</evidence>
<dbReference type="PANTHER" id="PTHR20935:SF0">
    <property type="entry name" value="SERINE_THREONINE-PROTEIN PHOSPHATASE PGAM5, MITOCHONDRIAL"/>
    <property type="match status" value="1"/>
</dbReference>
<dbReference type="AlphaFoldDB" id="A0A147KKE6"/>
<dbReference type="Pfam" id="PF00300">
    <property type="entry name" value="His_Phos_1"/>
    <property type="match status" value="1"/>
</dbReference>
<sequence length="216" mass="22842">MPVIYLVRHGQASFGADDYDVLSDLGRRQAEVVGAELARRGLRSPLVVCGTLQRQRETAEILMKAAGLPGRPRTDARWNEYDHVALVERYGGASGAGPVDSRVMQVLLDRALRAWIEDDAEDGWRRFAAQVAGALDALVADLGPGRDAVVVTSGGVLAALCAGLLSAPAEGVVALNRVAVNAAVTTLAAGGSGVSLLAFNDHAHFSGERRELLTYR</sequence>
<dbReference type="InterPro" id="IPR051021">
    <property type="entry name" value="Mito_Ser/Thr_phosphatase"/>
</dbReference>
<dbReference type="EMBL" id="LGEM01000020">
    <property type="protein sequence ID" value="KUP97790.1"/>
    <property type="molecule type" value="Genomic_DNA"/>
</dbReference>
<evidence type="ECO:0000313" key="3">
    <source>
        <dbReference type="Proteomes" id="UP000074382"/>
    </source>
</evidence>
<reference evidence="3" key="1">
    <citation type="journal article" date="2017" name="Acta Aliment.">
        <title>Plant polysaccharide degrading enzyme system of Thermpbifida cellulosilytica TB100 revealed by de novo genome project data.</title>
        <authorList>
            <person name="Toth A."/>
            <person name="Baka E."/>
            <person name="Luzics S."/>
            <person name="Bata-Vidacs I."/>
            <person name="Nagy I."/>
            <person name="Balint B."/>
            <person name="Herceg R."/>
            <person name="Olasz F."/>
            <person name="Wilk T."/>
            <person name="Nagy T."/>
            <person name="Kriszt B."/>
            <person name="Nagy I."/>
            <person name="Kukolya J."/>
        </authorList>
    </citation>
    <scope>NUCLEOTIDE SEQUENCE [LARGE SCALE GENOMIC DNA]</scope>
    <source>
        <strain evidence="3">TB100</strain>
    </source>
</reference>
<protein>
    <recommendedName>
        <fullName evidence="4">Phosphoglycerate mutase</fullName>
    </recommendedName>
</protein>
<accession>A0A147KKE6</accession>
<comment type="caution">
    <text evidence="2">The sequence shown here is derived from an EMBL/GenBank/DDBJ whole genome shotgun (WGS) entry which is preliminary data.</text>
</comment>
<dbReference type="InterPro" id="IPR029033">
    <property type="entry name" value="His_PPase_superfam"/>
</dbReference>
<dbReference type="SMART" id="SM00855">
    <property type="entry name" value="PGAM"/>
    <property type="match status" value="1"/>
</dbReference>